<proteinExistence type="predicted"/>
<sequence length="106" mass="12788">MTIEYEHLFQKFLPALISKRNEFKMQGYKMVTVQDIWGICVKKKWRKRNIQTLHAYEIVEDLFSLTAAQYMTYSQIEESKTSNWFSVLNQDELQLLLHQQEQKEPL</sequence>
<name>A0ABS1H1Y0_9BACL</name>
<protein>
    <recommendedName>
        <fullName evidence="3">Post-transcriptional regulator</fullName>
    </recommendedName>
</protein>
<evidence type="ECO:0000313" key="1">
    <source>
        <dbReference type="EMBL" id="MBK3493411.1"/>
    </source>
</evidence>
<organism evidence="1 2">
    <name type="scientific">Viridibacillus soli</name>
    <dbReference type="NCBI Taxonomy" id="2798301"/>
    <lineage>
        <taxon>Bacteria</taxon>
        <taxon>Bacillati</taxon>
        <taxon>Bacillota</taxon>
        <taxon>Bacilli</taxon>
        <taxon>Bacillales</taxon>
        <taxon>Caryophanaceae</taxon>
        <taxon>Viridibacillus</taxon>
    </lineage>
</organism>
<gene>
    <name evidence="1" type="ORF">JFL43_00710</name>
</gene>
<evidence type="ECO:0008006" key="3">
    <source>
        <dbReference type="Google" id="ProtNLM"/>
    </source>
</evidence>
<dbReference type="EMBL" id="JAEOAH010000001">
    <property type="protein sequence ID" value="MBK3493411.1"/>
    <property type="molecule type" value="Genomic_DNA"/>
</dbReference>
<dbReference type="Pfam" id="PF13797">
    <property type="entry name" value="Post_transc_reg"/>
    <property type="match status" value="1"/>
</dbReference>
<dbReference type="Proteomes" id="UP000618943">
    <property type="component" value="Unassembled WGS sequence"/>
</dbReference>
<accession>A0ABS1H1Y0</accession>
<keyword evidence="2" id="KW-1185">Reference proteome</keyword>
<comment type="caution">
    <text evidence="1">The sequence shown here is derived from an EMBL/GenBank/DDBJ whole genome shotgun (WGS) entry which is preliminary data.</text>
</comment>
<reference evidence="1 2" key="1">
    <citation type="submission" date="2020-12" db="EMBL/GenBank/DDBJ databases">
        <title>YIM B01967 draft genome.</title>
        <authorList>
            <person name="Yan X."/>
        </authorList>
    </citation>
    <scope>NUCLEOTIDE SEQUENCE [LARGE SCALE GENOMIC DNA]</scope>
    <source>
        <strain evidence="1 2">YIM B01967</strain>
    </source>
</reference>
<dbReference type="InterPro" id="IPR025716">
    <property type="entry name" value="Post-transcriptional_regulator"/>
</dbReference>
<evidence type="ECO:0000313" key="2">
    <source>
        <dbReference type="Proteomes" id="UP000618943"/>
    </source>
</evidence>